<evidence type="ECO:0000256" key="2">
    <source>
        <dbReference type="RuleBase" id="RU003749"/>
    </source>
</evidence>
<gene>
    <name evidence="4" type="ORF">OJ962_04745</name>
</gene>
<dbReference type="InterPro" id="IPR002645">
    <property type="entry name" value="STAS_dom"/>
</dbReference>
<comment type="similarity">
    <text evidence="1 2">Belongs to the anti-sigma-factor antagonist family.</text>
</comment>
<evidence type="ECO:0000313" key="4">
    <source>
        <dbReference type="EMBL" id="MDA0136796.1"/>
    </source>
</evidence>
<dbReference type="SUPFAM" id="SSF52091">
    <property type="entry name" value="SpoIIaa-like"/>
    <property type="match status" value="1"/>
</dbReference>
<sequence length="120" mass="12565">MAAPTTPPLTAEILDGPVPVIRVRGELDLSTAGRLCRTVGAVAGVRRRMRVVLDLSELAFCDSTGLRALVGAVREVEINGGRAALVAPPGGKLARLLDLSGLGEFLRVAPSRDLALKRLS</sequence>
<dbReference type="PANTHER" id="PTHR33495:SF2">
    <property type="entry name" value="ANTI-SIGMA FACTOR ANTAGONIST TM_1081-RELATED"/>
    <property type="match status" value="1"/>
</dbReference>
<dbReference type="Pfam" id="PF01740">
    <property type="entry name" value="STAS"/>
    <property type="match status" value="1"/>
</dbReference>
<name>A0ABT4RE33_9ACTN</name>
<proteinExistence type="inferred from homology"/>
<dbReference type="PANTHER" id="PTHR33495">
    <property type="entry name" value="ANTI-SIGMA FACTOR ANTAGONIST TM_1081-RELATED-RELATED"/>
    <property type="match status" value="1"/>
</dbReference>
<dbReference type="Gene3D" id="3.30.750.24">
    <property type="entry name" value="STAS domain"/>
    <property type="match status" value="1"/>
</dbReference>
<dbReference type="PROSITE" id="PS50801">
    <property type="entry name" value="STAS"/>
    <property type="match status" value="1"/>
</dbReference>
<dbReference type="InterPro" id="IPR036513">
    <property type="entry name" value="STAS_dom_sf"/>
</dbReference>
<accession>A0ABT4RE33</accession>
<evidence type="ECO:0000259" key="3">
    <source>
        <dbReference type="PROSITE" id="PS50801"/>
    </source>
</evidence>
<dbReference type="InterPro" id="IPR003658">
    <property type="entry name" value="Anti-sigma_ant"/>
</dbReference>
<feature type="domain" description="STAS" evidence="3">
    <location>
        <begin position="20"/>
        <end position="119"/>
    </location>
</feature>
<dbReference type="Proteomes" id="UP001147700">
    <property type="component" value="Unassembled WGS sequence"/>
</dbReference>
<comment type="caution">
    <text evidence="4">The sequence shown here is derived from an EMBL/GenBank/DDBJ whole genome shotgun (WGS) entry which is preliminary data.</text>
</comment>
<evidence type="ECO:0000313" key="5">
    <source>
        <dbReference type="Proteomes" id="UP001147700"/>
    </source>
</evidence>
<organism evidence="4 5">
    <name type="scientific">Solirubrobacter deserti</name>
    <dbReference type="NCBI Taxonomy" id="2282478"/>
    <lineage>
        <taxon>Bacteria</taxon>
        <taxon>Bacillati</taxon>
        <taxon>Actinomycetota</taxon>
        <taxon>Thermoleophilia</taxon>
        <taxon>Solirubrobacterales</taxon>
        <taxon>Solirubrobacteraceae</taxon>
        <taxon>Solirubrobacter</taxon>
    </lineage>
</organism>
<dbReference type="NCBIfam" id="TIGR00377">
    <property type="entry name" value="ant_ant_sig"/>
    <property type="match status" value="1"/>
</dbReference>
<reference evidence="4" key="1">
    <citation type="submission" date="2022-10" db="EMBL/GenBank/DDBJ databases">
        <title>The WGS of Solirubrobacter sp. CPCC 204708.</title>
        <authorList>
            <person name="Jiang Z."/>
        </authorList>
    </citation>
    <scope>NUCLEOTIDE SEQUENCE</scope>
    <source>
        <strain evidence="4">CPCC 204708</strain>
    </source>
</reference>
<keyword evidence="5" id="KW-1185">Reference proteome</keyword>
<evidence type="ECO:0000256" key="1">
    <source>
        <dbReference type="ARBA" id="ARBA00009013"/>
    </source>
</evidence>
<dbReference type="RefSeq" id="WP_202953664.1">
    <property type="nucleotide sequence ID" value="NZ_JAPCID010000006.1"/>
</dbReference>
<protein>
    <recommendedName>
        <fullName evidence="2">Anti-sigma factor antagonist</fullName>
    </recommendedName>
</protein>
<dbReference type="CDD" id="cd07043">
    <property type="entry name" value="STAS_anti-anti-sigma_factors"/>
    <property type="match status" value="1"/>
</dbReference>
<dbReference type="EMBL" id="JAPCID010000006">
    <property type="protein sequence ID" value="MDA0136796.1"/>
    <property type="molecule type" value="Genomic_DNA"/>
</dbReference>